<name>A0A009PI84_ACIBA</name>
<proteinExistence type="predicted"/>
<feature type="compositionally biased region" description="Basic and acidic residues" evidence="1">
    <location>
        <begin position="1"/>
        <end position="20"/>
    </location>
</feature>
<evidence type="ECO:0000313" key="2">
    <source>
        <dbReference type="EMBL" id="EXC08860.1"/>
    </source>
</evidence>
<evidence type="ECO:0000256" key="1">
    <source>
        <dbReference type="SAM" id="MobiDB-lite"/>
    </source>
</evidence>
<evidence type="ECO:0000313" key="3">
    <source>
        <dbReference type="Proteomes" id="UP000021108"/>
    </source>
</evidence>
<gene>
    <name evidence="2" type="ORF">J506_1051</name>
</gene>
<dbReference type="PATRIC" id="fig|1310607.3.peg.1018"/>
<protein>
    <submittedName>
        <fullName evidence="2">Uncharacterized protein</fullName>
    </submittedName>
</protein>
<comment type="caution">
    <text evidence="2">The sequence shown here is derived from an EMBL/GenBank/DDBJ whole genome shotgun (WGS) entry which is preliminary data.</text>
</comment>
<organism evidence="2 3">
    <name type="scientific">Acinetobacter baumannii 625974</name>
    <dbReference type="NCBI Taxonomy" id="1310607"/>
    <lineage>
        <taxon>Bacteria</taxon>
        <taxon>Pseudomonadati</taxon>
        <taxon>Pseudomonadota</taxon>
        <taxon>Gammaproteobacteria</taxon>
        <taxon>Moraxellales</taxon>
        <taxon>Moraxellaceae</taxon>
        <taxon>Acinetobacter</taxon>
        <taxon>Acinetobacter calcoaceticus/baumannii complex</taxon>
    </lineage>
</organism>
<dbReference type="AlphaFoldDB" id="A0A009PI84"/>
<sequence length="45" mass="5307">MMAKNHDKTPTELPSKEQFKNNELSKNNMVVPYKIRLDVLLSQLY</sequence>
<dbReference type="EMBL" id="JEXD01000005">
    <property type="protein sequence ID" value="EXC08860.1"/>
    <property type="molecule type" value="Genomic_DNA"/>
</dbReference>
<accession>A0A009PI84</accession>
<dbReference type="Proteomes" id="UP000021108">
    <property type="component" value="Unassembled WGS sequence"/>
</dbReference>
<feature type="region of interest" description="Disordered" evidence="1">
    <location>
        <begin position="1"/>
        <end position="24"/>
    </location>
</feature>
<reference evidence="2 3" key="1">
    <citation type="submission" date="2014-02" db="EMBL/GenBank/DDBJ databases">
        <title>Comparative genomics and transcriptomics to identify genetic mechanisms underlying the emergence of carbapenem resistant Acinetobacter baumannii (CRAb).</title>
        <authorList>
            <person name="Harris A.D."/>
            <person name="Johnson K.J."/>
            <person name="George J."/>
            <person name="Shefchek K."/>
            <person name="Daugherty S.C."/>
            <person name="Parankush S."/>
            <person name="Sadzewicz L."/>
            <person name="Tallon L."/>
            <person name="Sengamalay N."/>
            <person name="Hazen T.H."/>
            <person name="Rasko D.A."/>
        </authorList>
    </citation>
    <scope>NUCLEOTIDE SEQUENCE [LARGE SCALE GENOMIC DNA]</scope>
    <source>
        <strain evidence="2 3">625974</strain>
    </source>
</reference>